<reference evidence="2" key="1">
    <citation type="journal article" date="2020" name="Microbiol. Resour. Announc.">
        <title>Complete Genome Sequence of Geobacillus sp. Strain E55-1, Isolated from Mine Geyser in Japan.</title>
        <authorList>
            <person name="Miyazaki K."/>
            <person name="Hase E."/>
            <person name="Tokito N."/>
        </authorList>
    </citation>
    <scope>NUCLEOTIDE SEQUENCE [LARGE SCALE GENOMIC DNA]</scope>
    <source>
        <strain evidence="2">E55-1</strain>
    </source>
</reference>
<dbReference type="AlphaFoldDB" id="A0A679FW33"/>
<gene>
    <name evidence="1" type="ORF">GsuE55_00060</name>
    <name evidence="2" type="ORF">GsuE55_27590</name>
    <name evidence="3" type="ORF">GsuE55_32700</name>
</gene>
<dbReference type="EMBL" id="AP022557">
    <property type="protein sequence ID" value="BBW98437.1"/>
    <property type="molecule type" value="Genomic_DNA"/>
</dbReference>
<evidence type="ECO:0000313" key="3">
    <source>
        <dbReference type="EMBL" id="BBW98437.1"/>
    </source>
</evidence>
<keyword evidence="4" id="KW-1185">Reference proteome</keyword>
<evidence type="ECO:0000313" key="2">
    <source>
        <dbReference type="EMBL" id="BBW97926.1"/>
    </source>
</evidence>
<accession>A0A679FW33</accession>
<dbReference type="EMBL" id="AP022557">
    <property type="protein sequence ID" value="BBW95173.1"/>
    <property type="molecule type" value="Genomic_DNA"/>
</dbReference>
<proteinExistence type="predicted"/>
<dbReference type="Proteomes" id="UP000501421">
    <property type="component" value="Chromosome"/>
</dbReference>
<organism evidence="2 4">
    <name type="scientific">Geobacillus subterraneus</name>
    <dbReference type="NCBI Taxonomy" id="129338"/>
    <lineage>
        <taxon>Bacteria</taxon>
        <taxon>Bacillati</taxon>
        <taxon>Bacillota</taxon>
        <taxon>Bacilli</taxon>
        <taxon>Bacillales</taxon>
        <taxon>Anoxybacillaceae</taxon>
        <taxon>Geobacillus</taxon>
    </lineage>
</organism>
<sequence length="62" mass="7415">MKRRGIENANPAKQRMSLTHVTGLLRLMNQQFFEHRFEETHCFFVKPLIEPFRTQRGVLLKS</sequence>
<protein>
    <submittedName>
        <fullName evidence="2">Uncharacterized protein</fullName>
    </submittedName>
</protein>
<dbReference type="EMBL" id="AP022557">
    <property type="protein sequence ID" value="BBW97926.1"/>
    <property type="molecule type" value="Genomic_DNA"/>
</dbReference>
<name>A0A679FW33_9BACL</name>
<evidence type="ECO:0000313" key="4">
    <source>
        <dbReference type="Proteomes" id="UP000501421"/>
    </source>
</evidence>
<evidence type="ECO:0000313" key="1">
    <source>
        <dbReference type="EMBL" id="BBW95173.1"/>
    </source>
</evidence>